<dbReference type="Pfam" id="PF04143">
    <property type="entry name" value="Sulf_transp"/>
    <property type="match status" value="1"/>
</dbReference>
<name>A0A3Q9HSI1_9FIRM</name>
<sequence length="198" mass="22063">MVLTLCVFSFLYYHASAKISVNWLVGIAIGFILDRTRLCFNAALRDPWLYGLARTTKGVLAALIVSTIGFALIQYMEFVENSYILGNLYPMGLNIFVGAVIFGIGAAIAGSCASGTLMRMGEGFGLQWLVFLGLILGSVHGIHDAPWWYKHFSFGRPVIHLPTALGWVLGVGLQIILLILIYFLISWYEKYRFRGEDE</sequence>
<organism evidence="2 3">
    <name type="scientific">Anoxybacter fermentans</name>
    <dbReference type="NCBI Taxonomy" id="1323375"/>
    <lineage>
        <taxon>Bacteria</taxon>
        <taxon>Bacillati</taxon>
        <taxon>Bacillota</taxon>
        <taxon>Clostridia</taxon>
        <taxon>Halanaerobiales</taxon>
        <taxon>Anoxybacter</taxon>
    </lineage>
</organism>
<feature type="transmembrane region" description="Helical" evidence="1">
    <location>
        <begin position="56"/>
        <end position="76"/>
    </location>
</feature>
<protein>
    <submittedName>
        <fullName evidence="2">Uncharacterized protein</fullName>
    </submittedName>
</protein>
<accession>A0A3Q9HSI1</accession>
<dbReference type="KEGG" id="aft:BBF96_01300"/>
<dbReference type="InterPro" id="IPR007272">
    <property type="entry name" value="Sulf_transp_TsuA/YedE"/>
</dbReference>
<evidence type="ECO:0000313" key="3">
    <source>
        <dbReference type="Proteomes" id="UP000267250"/>
    </source>
</evidence>
<evidence type="ECO:0000256" key="1">
    <source>
        <dbReference type="SAM" id="Phobius"/>
    </source>
</evidence>
<gene>
    <name evidence="2" type="ORF">BBF96_01300</name>
</gene>
<evidence type="ECO:0000313" key="2">
    <source>
        <dbReference type="EMBL" id="AZR74777.1"/>
    </source>
</evidence>
<keyword evidence="3" id="KW-1185">Reference proteome</keyword>
<proteinExistence type="predicted"/>
<dbReference type="Proteomes" id="UP000267250">
    <property type="component" value="Chromosome"/>
</dbReference>
<dbReference type="AlphaFoldDB" id="A0A3Q9HSI1"/>
<keyword evidence="1" id="KW-0472">Membrane</keyword>
<reference evidence="2 3" key="1">
    <citation type="submission" date="2016-07" db="EMBL/GenBank/DDBJ databases">
        <title>Genome and transcriptome analysis of iron-reducing fermentative bacteria Anoxybacter fermentans.</title>
        <authorList>
            <person name="Zeng X."/>
            <person name="Shao Z."/>
        </authorList>
    </citation>
    <scope>NUCLEOTIDE SEQUENCE [LARGE SCALE GENOMIC DNA]</scope>
    <source>
        <strain evidence="2 3">DY22613</strain>
    </source>
</reference>
<feature type="transmembrane region" description="Helical" evidence="1">
    <location>
        <begin position="163"/>
        <end position="185"/>
    </location>
</feature>
<dbReference type="EMBL" id="CP016379">
    <property type="protein sequence ID" value="AZR74777.1"/>
    <property type="molecule type" value="Genomic_DNA"/>
</dbReference>
<keyword evidence="1" id="KW-0812">Transmembrane</keyword>
<feature type="transmembrane region" description="Helical" evidence="1">
    <location>
        <begin position="88"/>
        <end position="112"/>
    </location>
</feature>
<keyword evidence="1" id="KW-1133">Transmembrane helix</keyword>
<feature type="transmembrane region" description="Helical" evidence="1">
    <location>
        <begin position="124"/>
        <end position="143"/>
    </location>
</feature>